<accession>A0A9X1YLE8</accession>
<dbReference type="EMBL" id="JAJLJH010000005">
    <property type="protein sequence ID" value="MCK9687615.1"/>
    <property type="molecule type" value="Genomic_DNA"/>
</dbReference>
<gene>
    <name evidence="1" type="ORF">LPC04_18070</name>
</gene>
<keyword evidence="2" id="KW-1185">Reference proteome</keyword>
<comment type="caution">
    <text evidence="1">The sequence shown here is derived from an EMBL/GenBank/DDBJ whole genome shotgun (WGS) entry which is preliminary data.</text>
</comment>
<dbReference type="RefSeq" id="WP_275683655.1">
    <property type="nucleotide sequence ID" value="NZ_JAJLJH010000005.1"/>
</dbReference>
<dbReference type="AlphaFoldDB" id="A0A9X1YLE8"/>
<protein>
    <submittedName>
        <fullName evidence="1">Uncharacterized protein</fullName>
    </submittedName>
</protein>
<proteinExistence type="predicted"/>
<organism evidence="1 2">
    <name type="scientific">Scleromatobacter humisilvae</name>
    <dbReference type="NCBI Taxonomy" id="2897159"/>
    <lineage>
        <taxon>Bacteria</taxon>
        <taxon>Pseudomonadati</taxon>
        <taxon>Pseudomonadota</taxon>
        <taxon>Betaproteobacteria</taxon>
        <taxon>Burkholderiales</taxon>
        <taxon>Sphaerotilaceae</taxon>
        <taxon>Scleromatobacter</taxon>
    </lineage>
</organism>
<evidence type="ECO:0000313" key="2">
    <source>
        <dbReference type="Proteomes" id="UP001139353"/>
    </source>
</evidence>
<dbReference type="Proteomes" id="UP001139353">
    <property type="component" value="Unassembled WGS sequence"/>
</dbReference>
<evidence type="ECO:0000313" key="1">
    <source>
        <dbReference type="EMBL" id="MCK9687615.1"/>
    </source>
</evidence>
<name>A0A9X1YLE8_9BURK</name>
<reference evidence="1" key="1">
    <citation type="submission" date="2021-11" db="EMBL/GenBank/DDBJ databases">
        <title>BS-T2-15 a new species belonging to the Comamonadaceae family isolated from the soil of a French oak forest.</title>
        <authorList>
            <person name="Mieszkin S."/>
            <person name="Alain K."/>
        </authorList>
    </citation>
    <scope>NUCLEOTIDE SEQUENCE</scope>
    <source>
        <strain evidence="1">BS-T2-15</strain>
    </source>
</reference>
<sequence>MTDARRPTFLRNFGRGAQARRAPDLADMGTAFALDEALEAGDYSTLTPGETPPPIRAAVPVAPWRLWLGRKLGS</sequence>